<reference evidence="2" key="1">
    <citation type="submission" date="2024-07" db="EMBL/GenBank/DDBJ databases">
        <authorList>
            <person name="Yu S.T."/>
        </authorList>
    </citation>
    <scope>NUCLEOTIDE SEQUENCE</scope>
    <source>
        <strain evidence="2">R28</strain>
    </source>
</reference>
<dbReference type="AlphaFoldDB" id="A0AB39Q5X8"/>
<organism evidence="2">
    <name type="scientific">Streptomyces sp. R28</name>
    <dbReference type="NCBI Taxonomy" id="3238628"/>
    <lineage>
        <taxon>Bacteria</taxon>
        <taxon>Bacillati</taxon>
        <taxon>Actinomycetota</taxon>
        <taxon>Actinomycetes</taxon>
        <taxon>Kitasatosporales</taxon>
        <taxon>Streptomycetaceae</taxon>
        <taxon>Streptomyces</taxon>
    </lineage>
</organism>
<proteinExistence type="predicted"/>
<accession>A0AB39Q5X8</accession>
<gene>
    <name evidence="2" type="ORF">AB5J49_34725</name>
</gene>
<dbReference type="EMBL" id="CP163439">
    <property type="protein sequence ID" value="XDQ38094.1"/>
    <property type="molecule type" value="Genomic_DNA"/>
</dbReference>
<name>A0AB39Q5X8_9ACTN</name>
<protein>
    <recommendedName>
        <fullName evidence="3">Asparagine synthase</fullName>
    </recommendedName>
</protein>
<evidence type="ECO:0000256" key="1">
    <source>
        <dbReference type="SAM" id="MobiDB-lite"/>
    </source>
</evidence>
<sequence length="484" mass="51061">MLKVVTTDRHDAETAPVGTRGLALERRGIGEKDVYYRVGPGRLEWSEDPADLAGGSDGQLPDRHLPAPGTLLALVHGLAPPPDATPLPGVRRLALGTAVHVGPGGVTVSRRRPPLPAESGSLLGAVADVLAAAPEGYAIAYGGGLSSAFLAVAALAVGHRPQLVHADLGLPGFRPAPAAVRGLDVRRVPIDVFDLLDHHRAPLGGLTPTLPDVEFPRRLAAALSSATGRPLASAALLEDLSAAKLSDLDMGHRDWRLLTCEPFHLSGVLPSLREAADLLAQGVVRSDRPDAGAPEDAQPLDGPPPPPPLGRRDLPVMTPQGRVALQTTQQASLSVWKDHLDFLGPLLGRADAGVTERVPRDSLVLPALDPSVLGALEVLPPERLGRVSRGLFRNNGPLVAAVARHRVRGLRRASSSFDLRLAAAAYLHRERAKIIDELERESALADMGVIDPGAVAGLLRSGPGRADHALPLLRLLWIDRWLKG</sequence>
<evidence type="ECO:0008006" key="3">
    <source>
        <dbReference type="Google" id="ProtNLM"/>
    </source>
</evidence>
<evidence type="ECO:0000313" key="2">
    <source>
        <dbReference type="EMBL" id="XDQ38094.1"/>
    </source>
</evidence>
<dbReference type="RefSeq" id="WP_369172801.1">
    <property type="nucleotide sequence ID" value="NZ_CP163439.1"/>
</dbReference>
<feature type="region of interest" description="Disordered" evidence="1">
    <location>
        <begin position="286"/>
        <end position="316"/>
    </location>
</feature>